<gene>
    <name evidence="2" type="ORF">SAMN02745753_02999</name>
</gene>
<dbReference type="AlphaFoldDB" id="A0A1M5G317"/>
<organism evidence="2 3">
    <name type="scientific">Marinomonas polaris DSM 16579</name>
    <dbReference type="NCBI Taxonomy" id="1122206"/>
    <lineage>
        <taxon>Bacteria</taxon>
        <taxon>Pseudomonadati</taxon>
        <taxon>Pseudomonadota</taxon>
        <taxon>Gammaproteobacteria</taxon>
        <taxon>Oceanospirillales</taxon>
        <taxon>Oceanospirillaceae</taxon>
        <taxon>Marinomonas</taxon>
    </lineage>
</organism>
<dbReference type="EMBL" id="FQVF01000014">
    <property type="protein sequence ID" value="SHF97832.1"/>
    <property type="molecule type" value="Genomic_DNA"/>
</dbReference>
<dbReference type="InterPro" id="IPR021125">
    <property type="entry name" value="DUF2127"/>
</dbReference>
<dbReference type="STRING" id="1122206.SAMN02745753_02999"/>
<feature type="transmembrane region" description="Helical" evidence="1">
    <location>
        <begin position="96"/>
        <end position="114"/>
    </location>
</feature>
<evidence type="ECO:0000256" key="1">
    <source>
        <dbReference type="SAM" id="Phobius"/>
    </source>
</evidence>
<evidence type="ECO:0000313" key="2">
    <source>
        <dbReference type="EMBL" id="SHF97832.1"/>
    </source>
</evidence>
<evidence type="ECO:0000313" key="3">
    <source>
        <dbReference type="Proteomes" id="UP000184517"/>
    </source>
</evidence>
<dbReference type="Pfam" id="PF09900">
    <property type="entry name" value="DUF2127"/>
    <property type="match status" value="1"/>
</dbReference>
<proteinExistence type="predicted"/>
<feature type="transmembrane region" description="Helical" evidence="1">
    <location>
        <begin position="120"/>
        <end position="146"/>
    </location>
</feature>
<feature type="transmembrane region" description="Helical" evidence="1">
    <location>
        <begin position="12"/>
        <end position="33"/>
    </location>
</feature>
<keyword evidence="1" id="KW-0472">Membrane</keyword>
<dbReference type="RefSeq" id="WP_072840498.1">
    <property type="nucleotide sequence ID" value="NZ_FQVF01000014.1"/>
</dbReference>
<keyword evidence="3" id="KW-1185">Reference proteome</keyword>
<reference evidence="3" key="1">
    <citation type="submission" date="2016-11" db="EMBL/GenBank/DDBJ databases">
        <authorList>
            <person name="Varghese N."/>
            <person name="Submissions S."/>
        </authorList>
    </citation>
    <scope>NUCLEOTIDE SEQUENCE [LARGE SCALE GENOMIC DNA]</scope>
    <source>
        <strain evidence="3">DSM 16579</strain>
    </source>
</reference>
<keyword evidence="1" id="KW-0812">Transmembrane</keyword>
<sequence length="162" mass="17807">MTPSKNGLKAIAFIEALKGLISLIVGLGIHVLAGENLQKIAESIVSHAHLNPASHFPSIFLHAASSITDSNMSLIALGALAYSLVRFVEAYGLWKAFVWTEWFALVSGAIYLPFEIYEIIFHTHILTVCVFLLNVVVVCYMASVLYSKRKKDTELLLPSKTS</sequence>
<protein>
    <submittedName>
        <fullName evidence="2">Uncharacterized membrane protein, DUF2068 family</fullName>
    </submittedName>
</protein>
<dbReference type="Proteomes" id="UP000184517">
    <property type="component" value="Unassembled WGS sequence"/>
</dbReference>
<accession>A0A1M5G317</accession>
<name>A0A1M5G317_9GAMM</name>
<dbReference type="OrthoDB" id="121772at2"/>
<keyword evidence="1" id="KW-1133">Transmembrane helix</keyword>